<evidence type="ECO:0000313" key="3">
    <source>
        <dbReference type="Proteomes" id="UP000006882"/>
    </source>
</evidence>
<dbReference type="PANTHER" id="PTHR35770">
    <property type="entry name" value="U2 SMALL NUCLEAR RIBONUCLEOPROTEIN AUXILIARY FACTOR-LIKE PROTEIN"/>
    <property type="match status" value="1"/>
</dbReference>
<dbReference type="SMR" id="A0A251PRT6"/>
<accession>A0A251PRT6</accession>
<dbReference type="PANTHER" id="PTHR35770:SF1">
    <property type="entry name" value="U2 SMALL NUCLEAR RIBONUCLEOPROTEIN AUXILIARY FACTOR-LIKE PROTEIN"/>
    <property type="match status" value="1"/>
</dbReference>
<dbReference type="eggNOG" id="ENOG502RXHS">
    <property type="taxonomic scope" value="Eukaryota"/>
</dbReference>
<gene>
    <name evidence="2" type="ORF">PRUPE_4G273000</name>
</gene>
<evidence type="ECO:0000256" key="1">
    <source>
        <dbReference type="SAM" id="MobiDB-lite"/>
    </source>
</evidence>
<dbReference type="STRING" id="3760.A0A251PRT6"/>
<dbReference type="OrthoDB" id="775087at2759"/>
<reference evidence="2 3" key="1">
    <citation type="journal article" date="2013" name="Nat. Genet.">
        <title>The high-quality draft genome of peach (Prunus persica) identifies unique patterns of genetic diversity, domestication and genome evolution.</title>
        <authorList>
            <consortium name="International Peach Genome Initiative"/>
            <person name="Verde I."/>
            <person name="Abbott A.G."/>
            <person name="Scalabrin S."/>
            <person name="Jung S."/>
            <person name="Shu S."/>
            <person name="Marroni F."/>
            <person name="Zhebentyayeva T."/>
            <person name="Dettori M.T."/>
            <person name="Grimwood J."/>
            <person name="Cattonaro F."/>
            <person name="Zuccolo A."/>
            <person name="Rossini L."/>
            <person name="Jenkins J."/>
            <person name="Vendramin E."/>
            <person name="Meisel L.A."/>
            <person name="Decroocq V."/>
            <person name="Sosinski B."/>
            <person name="Prochnik S."/>
            <person name="Mitros T."/>
            <person name="Policriti A."/>
            <person name="Cipriani G."/>
            <person name="Dondini L."/>
            <person name="Ficklin S."/>
            <person name="Goodstein D.M."/>
            <person name="Xuan P."/>
            <person name="Del Fabbro C."/>
            <person name="Aramini V."/>
            <person name="Copetti D."/>
            <person name="Gonzalez S."/>
            <person name="Horner D.S."/>
            <person name="Falchi R."/>
            <person name="Lucas S."/>
            <person name="Mica E."/>
            <person name="Maldonado J."/>
            <person name="Lazzari B."/>
            <person name="Bielenberg D."/>
            <person name="Pirona R."/>
            <person name="Miculan M."/>
            <person name="Barakat A."/>
            <person name="Testolin R."/>
            <person name="Stella A."/>
            <person name="Tartarini S."/>
            <person name="Tonutti P."/>
            <person name="Arus P."/>
            <person name="Orellana A."/>
            <person name="Wells C."/>
            <person name="Main D."/>
            <person name="Vizzotto G."/>
            <person name="Silva H."/>
            <person name="Salamini F."/>
            <person name="Schmutz J."/>
            <person name="Morgante M."/>
            <person name="Rokhsar D.S."/>
        </authorList>
    </citation>
    <scope>NUCLEOTIDE SEQUENCE [LARGE SCALE GENOMIC DNA]</scope>
    <source>
        <strain evidence="3">cv. Nemared</strain>
    </source>
</reference>
<dbReference type="EMBL" id="CM007654">
    <property type="protein sequence ID" value="ONI14283.1"/>
    <property type="molecule type" value="Genomic_DNA"/>
</dbReference>
<protein>
    <submittedName>
        <fullName evidence="2">Uncharacterized protein</fullName>
    </submittedName>
</protein>
<feature type="region of interest" description="Disordered" evidence="1">
    <location>
        <begin position="196"/>
        <end position="226"/>
    </location>
</feature>
<proteinExistence type="predicted"/>
<evidence type="ECO:0000313" key="2">
    <source>
        <dbReference type="EMBL" id="ONI14283.1"/>
    </source>
</evidence>
<sequence length="255" mass="28298">MGFEVHLKPIFGHPKVEWASGNASTPPRRFLFHVHASPDSLHLIIHVTDFHCDTWEAVRSVSQLDDMRDSIGIGGSWSDFIDYLIASIKSEDVKLVLEGHSNSDGAAYAKLVAQKSKGMPVISISLTKLVGTAGSEAIANLSLQLFEEFKSIHEFYVEEKQHSIELSKVISAEKERNASIQSQLEQYSKRQKLQRISSSDKVDVSGPFSNGLKSSPDKEAARDINSTTVANRVVPAYRRAKVRGALLQDIEEEHK</sequence>
<dbReference type="Proteomes" id="UP000006882">
    <property type="component" value="Chromosome G4"/>
</dbReference>
<name>A0A251PRT6_PRUPE</name>
<dbReference type="AlphaFoldDB" id="A0A251PRT6"/>
<keyword evidence="3" id="KW-1185">Reference proteome</keyword>
<organism evidence="2 3">
    <name type="scientific">Prunus persica</name>
    <name type="common">Peach</name>
    <name type="synonym">Amygdalus persica</name>
    <dbReference type="NCBI Taxonomy" id="3760"/>
    <lineage>
        <taxon>Eukaryota</taxon>
        <taxon>Viridiplantae</taxon>
        <taxon>Streptophyta</taxon>
        <taxon>Embryophyta</taxon>
        <taxon>Tracheophyta</taxon>
        <taxon>Spermatophyta</taxon>
        <taxon>Magnoliopsida</taxon>
        <taxon>eudicotyledons</taxon>
        <taxon>Gunneridae</taxon>
        <taxon>Pentapetalae</taxon>
        <taxon>rosids</taxon>
        <taxon>fabids</taxon>
        <taxon>Rosales</taxon>
        <taxon>Rosaceae</taxon>
        <taxon>Amygdaloideae</taxon>
        <taxon>Amygdaleae</taxon>
        <taxon>Prunus</taxon>
    </lineage>
</organism>
<dbReference type="Gramene" id="ONI14283">
    <property type="protein sequence ID" value="ONI14283"/>
    <property type="gene ID" value="PRUPE_4G273000"/>
</dbReference>